<feature type="region of interest" description="Disordered" evidence="1">
    <location>
        <begin position="156"/>
        <end position="215"/>
    </location>
</feature>
<protein>
    <submittedName>
        <fullName evidence="3">Uncharacterized protein LOC111605298 isoform X1</fullName>
    </submittedName>
</protein>
<dbReference type="KEGG" id="dhe:111605298"/>
<evidence type="ECO:0000256" key="1">
    <source>
        <dbReference type="SAM" id="MobiDB-lite"/>
    </source>
</evidence>
<dbReference type="OMA" id="FHIPETQ"/>
<dbReference type="Proteomes" id="UP000504633">
    <property type="component" value="Unplaced"/>
</dbReference>
<reference evidence="3" key="1">
    <citation type="submission" date="2025-08" db="UniProtKB">
        <authorList>
            <consortium name="RefSeq"/>
        </authorList>
    </citation>
    <scope>IDENTIFICATION</scope>
    <source>
        <strain evidence="3">15085-1641.00</strain>
        <tissue evidence="3">Whole body</tissue>
    </source>
</reference>
<dbReference type="RefSeq" id="XP_023179519.2">
    <property type="nucleotide sequence ID" value="XM_023323751.2"/>
</dbReference>
<evidence type="ECO:0000313" key="3">
    <source>
        <dbReference type="RefSeq" id="XP_023179519.2"/>
    </source>
</evidence>
<feature type="compositionally biased region" description="Polar residues" evidence="1">
    <location>
        <begin position="162"/>
        <end position="178"/>
    </location>
</feature>
<feature type="compositionally biased region" description="Basic residues" evidence="1">
    <location>
        <begin position="184"/>
        <end position="194"/>
    </location>
</feature>
<proteinExistence type="predicted"/>
<dbReference type="CTD" id="31764"/>
<keyword evidence="2" id="KW-1185">Reference proteome</keyword>
<organism evidence="2 3">
    <name type="scientific">Drosophila hydei</name>
    <name type="common">Fruit fly</name>
    <dbReference type="NCBI Taxonomy" id="7224"/>
    <lineage>
        <taxon>Eukaryota</taxon>
        <taxon>Metazoa</taxon>
        <taxon>Ecdysozoa</taxon>
        <taxon>Arthropoda</taxon>
        <taxon>Hexapoda</taxon>
        <taxon>Insecta</taxon>
        <taxon>Pterygota</taxon>
        <taxon>Neoptera</taxon>
        <taxon>Endopterygota</taxon>
        <taxon>Diptera</taxon>
        <taxon>Brachycera</taxon>
        <taxon>Muscomorpha</taxon>
        <taxon>Ephydroidea</taxon>
        <taxon>Drosophilidae</taxon>
        <taxon>Drosophila</taxon>
    </lineage>
</organism>
<gene>
    <name evidence="3" type="primary">LOC111605298</name>
</gene>
<dbReference type="GeneID" id="111605298"/>
<evidence type="ECO:0000313" key="2">
    <source>
        <dbReference type="Proteomes" id="UP000504633"/>
    </source>
</evidence>
<accession>A0A6J1MR85</accession>
<sequence length="215" mass="24559">MNFIMLDIKNCLKISYQGEVSFIICEAGSNYEQIITQACARFHIPETQRAGLMLTNGQGYEFEKHILEYFLLLFPCPELLFQLRVNWQKLRRALVEPVKRRRSTGDQVETEARSEANDGSAEYVAVPVHRQNCFIGALPGSALATAARQQNYYLQQRQQQQTTSGTLHQLRPETSQPHSEPKRLRFHLTTKQQRRSAPNAGPTASLLTAKRSIRI</sequence>
<dbReference type="AlphaFoldDB" id="A0A6J1MR85"/>
<name>A0A6J1MR85_DROHY</name>
<dbReference type="OrthoDB" id="7965105at2759"/>